<dbReference type="PhylomeDB" id="A0A060RWG9"/>
<dbReference type="Proteomes" id="UP000027581">
    <property type="component" value="Unassembled WGS sequence"/>
</dbReference>
<evidence type="ECO:0000259" key="9">
    <source>
        <dbReference type="PROSITE" id="PS51767"/>
    </source>
</evidence>
<evidence type="ECO:0000256" key="3">
    <source>
        <dbReference type="ARBA" id="ARBA00022729"/>
    </source>
</evidence>
<sequence>MLFLLHIYIPQNSVAYVSNIFPMTYIYPSFTFVSFLLFSYLFSHFTYILKYEQKIINRILSSNSLHVVHNFPFVQNDIERNIIKDDKNNENTDNRNKQYMSDEEKKEKKEKMEKNEKNEKIEKNENGDHPQLLQHNYDTLNIRHNNNHMLDFLSSVQKKESRKFYSINLKEKNFRWSMILSIGSKKKDLELGILTNSNITGLYCSYNYKDNDELKNLKYDITVSEDLKYVECKSIMCDNVEHSSPCLPLENYFKLINDYKIRKRSCQNKFCDYVNNMNFLNMIDRLNDRNLSICSFNTTINNEQIIGFYFKDSFFLYKKIKTSFLYFACITESDPLHFNNKLSGFIGLANYINDKEKYHNQNKKIYSTILYSFIYKSISKKNIFSLCFKQGGGFITFGGYDQNVLTKKEAPLSKIQLYSIDKNTNKKYVQQLNSFDVYDLLWIHYYAKNKSYYSLFLKNVTATIDQNKMNSVINAEAKVDSYNYFLSFPADITIKLKNFVHDKCPDTDQFNDCSNLIEKGLIKLKNKNIKDFPKIELLFEEGTVIIHPEDYIIHESDGVYRVLINSSGELKLGIPFFLNKYLIFDNENERLGVSKSECALELNDNELFGVDLSSNDDPYEEKDDDSMKENFFQKYKTHIILISSGIFVSSIIGSILYFS</sequence>
<protein>
    <submittedName>
        <fullName evidence="10">Aspartyl protease, putative</fullName>
    </submittedName>
</protein>
<evidence type="ECO:0000256" key="1">
    <source>
        <dbReference type="ARBA" id="ARBA00007447"/>
    </source>
</evidence>
<evidence type="ECO:0000256" key="4">
    <source>
        <dbReference type="ARBA" id="ARBA00022750"/>
    </source>
</evidence>
<evidence type="ECO:0000256" key="2">
    <source>
        <dbReference type="ARBA" id="ARBA00022670"/>
    </source>
</evidence>
<evidence type="ECO:0000256" key="7">
    <source>
        <dbReference type="SAM" id="MobiDB-lite"/>
    </source>
</evidence>
<evidence type="ECO:0000256" key="5">
    <source>
        <dbReference type="ARBA" id="ARBA00022801"/>
    </source>
</evidence>
<keyword evidence="6" id="KW-0865">Zymogen</keyword>
<gene>
    <name evidence="10" type="ORF">PRCDC_1233600</name>
</gene>
<dbReference type="Gene3D" id="2.40.70.10">
    <property type="entry name" value="Acid Proteases"/>
    <property type="match status" value="2"/>
</dbReference>
<keyword evidence="3" id="KW-0732">Signal</keyword>
<feature type="domain" description="Peptidase A1" evidence="9">
    <location>
        <begin position="176"/>
        <end position="594"/>
    </location>
</feature>
<evidence type="ECO:0000313" key="11">
    <source>
        <dbReference type="Proteomes" id="UP000027581"/>
    </source>
</evidence>
<dbReference type="VEuPathDB" id="PlasmoDB:PRCDC_1233600"/>
<accession>A0A060RWG9</accession>
<keyword evidence="4" id="KW-0064">Aspartyl protease</keyword>
<dbReference type="VEuPathDB" id="PlasmoDB:PRG01_1237700"/>
<evidence type="ECO:0000256" key="6">
    <source>
        <dbReference type="ARBA" id="ARBA00023145"/>
    </source>
</evidence>
<keyword evidence="2 10" id="KW-0645">Protease</keyword>
<dbReference type="GO" id="GO:0004190">
    <property type="term" value="F:aspartic-type endopeptidase activity"/>
    <property type="evidence" value="ECO:0007669"/>
    <property type="project" value="UniProtKB-KW"/>
</dbReference>
<keyword evidence="11" id="KW-1185">Reference proteome</keyword>
<organism evidence="10 11">
    <name type="scientific">Plasmodium reichenowi</name>
    <dbReference type="NCBI Taxonomy" id="5854"/>
    <lineage>
        <taxon>Eukaryota</taxon>
        <taxon>Sar</taxon>
        <taxon>Alveolata</taxon>
        <taxon>Apicomplexa</taxon>
        <taxon>Aconoidasida</taxon>
        <taxon>Haemosporida</taxon>
        <taxon>Plasmodiidae</taxon>
        <taxon>Plasmodium</taxon>
        <taxon>Plasmodium (Laverania)</taxon>
    </lineage>
</organism>
<dbReference type="InterPro" id="IPR001461">
    <property type="entry name" value="Aspartic_peptidase_A1"/>
</dbReference>
<dbReference type="FunFam" id="2.40.70.10:FF:000108">
    <property type="entry name" value="Putative aspartyl protease"/>
    <property type="match status" value="1"/>
</dbReference>
<dbReference type="AlphaFoldDB" id="A0A060RWG9"/>
<keyword evidence="8" id="KW-1133">Transmembrane helix</keyword>
<keyword evidence="8" id="KW-0472">Membrane</keyword>
<dbReference type="EMBL" id="HG810773">
    <property type="protein sequence ID" value="CDO65618.1"/>
    <property type="molecule type" value="Genomic_DNA"/>
</dbReference>
<evidence type="ECO:0000313" key="10">
    <source>
        <dbReference type="EMBL" id="CDO65618.1"/>
    </source>
</evidence>
<dbReference type="PROSITE" id="PS51767">
    <property type="entry name" value="PEPTIDASE_A1"/>
    <property type="match status" value="1"/>
</dbReference>
<comment type="similarity">
    <text evidence="1">Belongs to the peptidase A1 family.</text>
</comment>
<name>A0A060RWG9_PLARE</name>
<keyword evidence="5" id="KW-0378">Hydrolase</keyword>
<feature type="compositionally biased region" description="Basic and acidic residues" evidence="7">
    <location>
        <begin position="84"/>
        <end position="128"/>
    </location>
</feature>
<dbReference type="GO" id="GO:0006508">
    <property type="term" value="P:proteolysis"/>
    <property type="evidence" value="ECO:0007669"/>
    <property type="project" value="UniProtKB-KW"/>
</dbReference>
<dbReference type="SUPFAM" id="SSF50630">
    <property type="entry name" value="Acid proteases"/>
    <property type="match status" value="1"/>
</dbReference>
<keyword evidence="8" id="KW-0812">Transmembrane</keyword>
<dbReference type="InterPro" id="IPR021109">
    <property type="entry name" value="Peptidase_aspartic_dom_sf"/>
</dbReference>
<dbReference type="PANTHER" id="PTHR47965:SF12">
    <property type="entry name" value="ASPARTIC PROTEINASE 3-RELATED"/>
    <property type="match status" value="1"/>
</dbReference>
<feature type="transmembrane region" description="Helical" evidence="8">
    <location>
        <begin position="637"/>
        <end position="658"/>
    </location>
</feature>
<dbReference type="PANTHER" id="PTHR47965">
    <property type="entry name" value="ASPARTYL PROTEASE-RELATED"/>
    <property type="match status" value="1"/>
</dbReference>
<reference evidence="10" key="2">
    <citation type="submission" date="2014-05" db="EMBL/GenBank/DDBJ databases">
        <title>The genome sequences of chimpanzee malaria parasites reveal the path to human adaptation.</title>
        <authorList>
            <person name="Otto T.D."/>
            <person name="Rayner J.C."/>
            <person name="Boehme U."/>
            <person name="Pain A."/>
            <person name="Spottiswoode N."/>
            <person name="Sanders M."/>
            <person name="Quail M."/>
            <person name="Ollomo B."/>
            <person name="Renaud F."/>
            <person name="Thomas A.W."/>
            <person name="Prugnolle F."/>
            <person name="Conway D.J."/>
            <person name="Newbold C."/>
            <person name="Berriman M."/>
        </authorList>
    </citation>
    <scope>NUCLEOTIDE SEQUENCE [LARGE SCALE GENOMIC DNA]</scope>
    <source>
        <strain evidence="10">CDC</strain>
    </source>
</reference>
<dbReference type="InterPro" id="IPR033121">
    <property type="entry name" value="PEPTIDASE_A1"/>
</dbReference>
<reference evidence="10" key="1">
    <citation type="submission" date="2014-01" db="EMBL/GenBank/DDBJ databases">
        <authorList>
            <person name="Aslett M."/>
        </authorList>
    </citation>
    <scope>NUCLEOTIDE SEQUENCE</scope>
    <source>
        <strain evidence="10">CDC</strain>
    </source>
</reference>
<proteinExistence type="inferred from homology"/>
<feature type="transmembrane region" description="Helical" evidence="8">
    <location>
        <begin position="25"/>
        <end position="49"/>
    </location>
</feature>
<feature type="region of interest" description="Disordered" evidence="7">
    <location>
        <begin position="84"/>
        <end position="130"/>
    </location>
</feature>
<evidence type="ECO:0000256" key="8">
    <source>
        <dbReference type="SAM" id="Phobius"/>
    </source>
</evidence>